<dbReference type="InterPro" id="IPR034706">
    <property type="entry name" value="CpoB"/>
</dbReference>
<dbReference type="RefSeq" id="WP_265423795.1">
    <property type="nucleotide sequence ID" value="NZ_JAPFPW010000002.1"/>
</dbReference>
<comment type="caution">
    <text evidence="4">The sequence shown here is derived from an EMBL/GenBank/DDBJ whole genome shotgun (WGS) entry which is preliminary data.</text>
</comment>
<dbReference type="InterPro" id="IPR019734">
    <property type="entry name" value="TPR_rpt"/>
</dbReference>
<dbReference type="NCBIfam" id="TIGR02795">
    <property type="entry name" value="tol_pal_ybgF"/>
    <property type="match status" value="1"/>
</dbReference>
<keyword evidence="3" id="KW-0732">Signal</keyword>
<feature type="repeat" description="TPR" evidence="1">
    <location>
        <begin position="149"/>
        <end position="182"/>
    </location>
</feature>
<organism evidence="4 5">
    <name type="scientific">Desulfobotulus pelophilus</name>
    <dbReference type="NCBI Taxonomy" id="2823377"/>
    <lineage>
        <taxon>Bacteria</taxon>
        <taxon>Pseudomonadati</taxon>
        <taxon>Thermodesulfobacteriota</taxon>
        <taxon>Desulfobacteria</taxon>
        <taxon>Desulfobacterales</taxon>
        <taxon>Desulfobacteraceae</taxon>
        <taxon>Desulfobotulus</taxon>
    </lineage>
</organism>
<dbReference type="Gene3D" id="1.25.40.10">
    <property type="entry name" value="Tetratricopeptide repeat domain"/>
    <property type="match status" value="1"/>
</dbReference>
<feature type="region of interest" description="Disordered" evidence="2">
    <location>
        <begin position="75"/>
        <end position="110"/>
    </location>
</feature>
<evidence type="ECO:0000256" key="2">
    <source>
        <dbReference type="SAM" id="MobiDB-lite"/>
    </source>
</evidence>
<dbReference type="Pfam" id="PF13174">
    <property type="entry name" value="TPR_6"/>
    <property type="match status" value="1"/>
</dbReference>
<gene>
    <name evidence="4" type="primary">ybgF</name>
    <name evidence="4" type="ORF">OOT00_02940</name>
</gene>
<dbReference type="Pfam" id="PF13432">
    <property type="entry name" value="TPR_16"/>
    <property type="match status" value="1"/>
</dbReference>
<proteinExistence type="inferred from homology"/>
<evidence type="ECO:0000313" key="4">
    <source>
        <dbReference type="EMBL" id="MCW7752936.1"/>
    </source>
</evidence>
<accession>A0ABT3N643</accession>
<feature type="signal peptide" evidence="3">
    <location>
        <begin position="1"/>
        <end position="25"/>
    </location>
</feature>
<sequence length="233" mass="26162">MCAQPGSISIRSLSALLLTAGLLCACATHQTDSEMVRIATMEKQIARNEEMLSDLSQRLSVMQFMVDGHERMLRSTPSLSPVFPADAGKKDREAASSQPTPVPSPGQTQLEPNALYEKAFSTMQQREFEKAAHLFRQLADSFPDHSLADNALYWLGECHYARRDYRQAIDVFEEVPKQYPKGGKVPDALLKNAYSRIHIGDKENARDILRQLIRDYPFTDAASKAEARLKTLF</sequence>
<dbReference type="HAMAP" id="MF_02066">
    <property type="entry name" value="CpoB"/>
    <property type="match status" value="1"/>
</dbReference>
<keyword evidence="5" id="KW-1185">Reference proteome</keyword>
<feature type="compositionally biased region" description="Polar residues" evidence="2">
    <location>
        <begin position="95"/>
        <end position="110"/>
    </location>
</feature>
<reference evidence="4 5" key="1">
    <citation type="submission" date="2022-11" db="EMBL/GenBank/DDBJ databases">
        <title>Desulfobotulus tamanensis H1 sp. nov. - anaerobic, alkaliphilic, sulphate reducing bacterium isolated from terrestrial mud volcano.</title>
        <authorList>
            <person name="Frolova A."/>
            <person name="Merkel A.Y."/>
            <person name="Slobodkin A.I."/>
        </authorList>
    </citation>
    <scope>NUCLEOTIDE SEQUENCE [LARGE SCALE GENOMIC DNA]</scope>
    <source>
        <strain evidence="4 5">H1</strain>
    </source>
</reference>
<dbReference type="InterPro" id="IPR014162">
    <property type="entry name" value="CpoB_C"/>
</dbReference>
<dbReference type="PROSITE" id="PS50005">
    <property type="entry name" value="TPR"/>
    <property type="match status" value="1"/>
</dbReference>
<keyword evidence="1" id="KW-0802">TPR repeat</keyword>
<evidence type="ECO:0000256" key="1">
    <source>
        <dbReference type="PROSITE-ProRule" id="PRU00339"/>
    </source>
</evidence>
<dbReference type="Proteomes" id="UP001209681">
    <property type="component" value="Unassembled WGS sequence"/>
</dbReference>
<protein>
    <submittedName>
        <fullName evidence="4">Tol-pal system protein YbgF</fullName>
    </submittedName>
</protein>
<evidence type="ECO:0000256" key="3">
    <source>
        <dbReference type="SAM" id="SignalP"/>
    </source>
</evidence>
<evidence type="ECO:0000313" key="5">
    <source>
        <dbReference type="Proteomes" id="UP001209681"/>
    </source>
</evidence>
<dbReference type="SUPFAM" id="SSF48452">
    <property type="entry name" value="TPR-like"/>
    <property type="match status" value="1"/>
</dbReference>
<dbReference type="EMBL" id="JAPFPW010000002">
    <property type="protein sequence ID" value="MCW7752936.1"/>
    <property type="molecule type" value="Genomic_DNA"/>
</dbReference>
<name>A0ABT3N643_9BACT</name>
<dbReference type="InterPro" id="IPR011990">
    <property type="entry name" value="TPR-like_helical_dom_sf"/>
</dbReference>
<feature type="chain" id="PRO_5045525003" evidence="3">
    <location>
        <begin position="26"/>
        <end position="233"/>
    </location>
</feature>